<evidence type="ECO:0000256" key="4">
    <source>
        <dbReference type="ARBA" id="ARBA00022597"/>
    </source>
</evidence>
<evidence type="ECO:0000259" key="14">
    <source>
        <dbReference type="PROSITE" id="PS51103"/>
    </source>
</evidence>
<dbReference type="GO" id="GO:0016301">
    <property type="term" value="F:kinase activity"/>
    <property type="evidence" value="ECO:0007669"/>
    <property type="project" value="UniProtKB-KW"/>
</dbReference>
<feature type="transmembrane region" description="Helical" evidence="12">
    <location>
        <begin position="297"/>
        <end position="318"/>
    </location>
</feature>
<evidence type="ECO:0000256" key="1">
    <source>
        <dbReference type="ARBA" id="ARBA00004651"/>
    </source>
</evidence>
<keyword evidence="2" id="KW-0813">Transport</keyword>
<keyword evidence="7 12" id="KW-0812">Transmembrane</keyword>
<comment type="subcellular location">
    <subcellularLocation>
        <location evidence="1">Cell membrane</location>
        <topology evidence="1">Multi-pass membrane protein</topology>
    </subcellularLocation>
</comment>
<feature type="transmembrane region" description="Helical" evidence="12">
    <location>
        <begin position="120"/>
        <end position="141"/>
    </location>
</feature>
<feature type="domain" description="PTS EIIB type-1" evidence="13">
    <location>
        <begin position="4"/>
        <end position="86"/>
    </location>
</feature>
<dbReference type="GO" id="GO:0005886">
    <property type="term" value="C:plasma membrane"/>
    <property type="evidence" value="ECO:0007669"/>
    <property type="project" value="UniProtKB-SubCell"/>
</dbReference>
<dbReference type="InterPro" id="IPR001996">
    <property type="entry name" value="PTS_IIB_1"/>
</dbReference>
<dbReference type="Pfam" id="PF00367">
    <property type="entry name" value="PTS_EIIB"/>
    <property type="match status" value="1"/>
</dbReference>
<dbReference type="Proteomes" id="UP000030153">
    <property type="component" value="Unassembled WGS sequence"/>
</dbReference>
<dbReference type="InterPro" id="IPR050558">
    <property type="entry name" value="PTS_Sugar-Specific_Components"/>
</dbReference>
<evidence type="ECO:0000256" key="11">
    <source>
        <dbReference type="PROSITE-ProRule" id="PRU00421"/>
    </source>
</evidence>
<feature type="transmembrane region" description="Helical" evidence="12">
    <location>
        <begin position="369"/>
        <end position="389"/>
    </location>
</feature>
<dbReference type="PROSITE" id="PS51098">
    <property type="entry name" value="PTS_EIIB_TYPE_1"/>
    <property type="match status" value="1"/>
</dbReference>
<keyword evidence="3" id="KW-1003">Cell membrane</keyword>
<dbReference type="eggNOG" id="COG1263">
    <property type="taxonomic scope" value="Bacteria"/>
</dbReference>
<dbReference type="InterPro" id="IPR036878">
    <property type="entry name" value="Glu_permease_IIB"/>
</dbReference>
<dbReference type="InterPro" id="IPR018113">
    <property type="entry name" value="PTrfase_EIIB_Cys"/>
</dbReference>
<dbReference type="GO" id="GO:0008982">
    <property type="term" value="F:protein-N(PI)-phosphohistidine-sugar phosphotransferase activity"/>
    <property type="evidence" value="ECO:0007669"/>
    <property type="project" value="InterPro"/>
</dbReference>
<evidence type="ECO:0000256" key="3">
    <source>
        <dbReference type="ARBA" id="ARBA00022475"/>
    </source>
</evidence>
<dbReference type="PANTHER" id="PTHR30175">
    <property type="entry name" value="PHOSPHOTRANSFERASE SYSTEM TRANSPORT PROTEIN"/>
    <property type="match status" value="1"/>
</dbReference>
<evidence type="ECO:0000313" key="16">
    <source>
        <dbReference type="Proteomes" id="UP000030153"/>
    </source>
</evidence>
<keyword evidence="6" id="KW-0598">Phosphotransferase system</keyword>
<evidence type="ECO:0000256" key="9">
    <source>
        <dbReference type="ARBA" id="ARBA00022989"/>
    </source>
</evidence>
<keyword evidence="16" id="KW-1185">Reference proteome</keyword>
<dbReference type="CDD" id="cd00212">
    <property type="entry name" value="PTS_IIB_glc"/>
    <property type="match status" value="1"/>
</dbReference>
<evidence type="ECO:0000256" key="6">
    <source>
        <dbReference type="ARBA" id="ARBA00022683"/>
    </source>
</evidence>
<dbReference type="STRING" id="1385513.N780_07680"/>
<accession>A0A0A2UNW0</accession>
<dbReference type="EMBL" id="AVBG01000018">
    <property type="protein sequence ID" value="KGP89957.1"/>
    <property type="molecule type" value="Genomic_DNA"/>
</dbReference>
<dbReference type="PANTHER" id="PTHR30175:SF3">
    <property type="entry name" value="PTS SYSTEM N-ACETYLMURAMIC ACID-SPECIFIC EIIBC COMPONENT"/>
    <property type="match status" value="1"/>
</dbReference>
<keyword evidence="5" id="KW-0808">Transferase</keyword>
<feature type="transmembrane region" description="Helical" evidence="12">
    <location>
        <begin position="161"/>
        <end position="180"/>
    </location>
</feature>
<feature type="transmembrane region" description="Helical" evidence="12">
    <location>
        <begin position="396"/>
        <end position="416"/>
    </location>
</feature>
<evidence type="ECO:0000256" key="12">
    <source>
        <dbReference type="SAM" id="Phobius"/>
    </source>
</evidence>
<comment type="caution">
    <text evidence="15">The sequence shown here is derived from an EMBL/GenBank/DDBJ whole genome shotgun (WGS) entry which is preliminary data.</text>
</comment>
<dbReference type="InterPro" id="IPR003352">
    <property type="entry name" value="PTS_EIIC"/>
</dbReference>
<sequence length="474" mass="49963">MNNRELAGKILEHLGGKDNVTSFANCITRLRVNAKDHSRINTEQLKQLDGVMGVVEDETIQIVLGPGKVTKVAYEFGDLTGIDGGEVDQDEFDVASDTKASYKAKQTTKVQQVLRHIGNIFIPLIPGFVASGLILGIANLILNLANPEAGVLNPAILESDWYILLQSIGGLLFGSLGIFVGINTAREFRGTLVLGGIAGLIIYAPVLSDIGTLQLLGLDLKVSTGLGGLLGVIISAYIFVKIELFIRRRIHDSLDLLVTPLITILVGSLITVAVIQPIAGFVMSGITWFLVDVMLEVGGVVGGFVLAATFLPLVTLGLHQGLIPVHLELIESIGATTLLPVLAMAGGGQVGAAVAIYLKTKDERLRKTIANALPVGVLGIGEPLIYGVSLPLGRPFLTACLGAGFGGAFLALTNIGAITVGPSGVALLPLISDGKYVTYIIGLLISYIGGFGLTYLFGFKKEMVNKLYNQEKAA</sequence>
<evidence type="ECO:0000256" key="5">
    <source>
        <dbReference type="ARBA" id="ARBA00022679"/>
    </source>
</evidence>
<dbReference type="eggNOG" id="COG1264">
    <property type="taxonomic scope" value="Bacteria"/>
</dbReference>
<dbReference type="OrthoDB" id="9769191at2"/>
<feature type="domain" description="PTS EIIC type-1" evidence="14">
    <location>
        <begin position="115"/>
        <end position="473"/>
    </location>
</feature>
<dbReference type="AlphaFoldDB" id="A0A0A2UNW0"/>
<feature type="transmembrane region" description="Helical" evidence="12">
    <location>
        <begin position="192"/>
        <end position="216"/>
    </location>
</feature>
<evidence type="ECO:0000256" key="10">
    <source>
        <dbReference type="ARBA" id="ARBA00023136"/>
    </source>
</evidence>
<dbReference type="SUPFAM" id="SSF55604">
    <property type="entry name" value="Glucose permease domain IIB"/>
    <property type="match status" value="1"/>
</dbReference>
<dbReference type="InterPro" id="IPR013013">
    <property type="entry name" value="PTS_EIIC_1"/>
</dbReference>
<evidence type="ECO:0000256" key="7">
    <source>
        <dbReference type="ARBA" id="ARBA00022692"/>
    </source>
</evidence>
<feature type="transmembrane region" description="Helical" evidence="12">
    <location>
        <begin position="436"/>
        <end position="457"/>
    </location>
</feature>
<name>A0A0A2UNW0_9BACI</name>
<keyword evidence="9 12" id="KW-1133">Transmembrane helix</keyword>
<feature type="transmembrane region" description="Helical" evidence="12">
    <location>
        <begin position="261"/>
        <end position="291"/>
    </location>
</feature>
<dbReference type="RefSeq" id="WP_052115150.1">
    <property type="nucleotide sequence ID" value="NZ_AVBG01000018.1"/>
</dbReference>
<evidence type="ECO:0000256" key="2">
    <source>
        <dbReference type="ARBA" id="ARBA00022448"/>
    </source>
</evidence>
<proteinExistence type="predicted"/>
<evidence type="ECO:0000259" key="13">
    <source>
        <dbReference type="PROSITE" id="PS51098"/>
    </source>
</evidence>
<dbReference type="GO" id="GO:0090588">
    <property type="term" value="F:protein-phosphocysteine-N-acetylmuramate phosphotransferase system transporter activity"/>
    <property type="evidence" value="ECO:0007669"/>
    <property type="project" value="TreeGrafter"/>
</dbReference>
<dbReference type="Gene3D" id="3.30.1360.60">
    <property type="entry name" value="Glucose permease domain IIB"/>
    <property type="match status" value="1"/>
</dbReference>
<protein>
    <submittedName>
        <fullName evidence="15">PTS sugar transporter subunit IIC</fullName>
    </submittedName>
</protein>
<keyword evidence="10 12" id="KW-0472">Membrane</keyword>
<evidence type="ECO:0000313" key="15">
    <source>
        <dbReference type="EMBL" id="KGP89957.1"/>
    </source>
</evidence>
<organism evidence="15 16">
    <name type="scientific">Pontibacillus chungwhensis BH030062</name>
    <dbReference type="NCBI Taxonomy" id="1385513"/>
    <lineage>
        <taxon>Bacteria</taxon>
        <taxon>Bacillati</taxon>
        <taxon>Bacillota</taxon>
        <taxon>Bacilli</taxon>
        <taxon>Bacillales</taxon>
        <taxon>Bacillaceae</taxon>
        <taxon>Pontibacillus</taxon>
    </lineage>
</organism>
<dbReference type="FunFam" id="3.30.1360.60:FF:000001">
    <property type="entry name" value="PTS system glucose-specific IIBC component PtsG"/>
    <property type="match status" value="1"/>
</dbReference>
<keyword evidence="4 15" id="KW-0762">Sugar transport</keyword>
<keyword evidence="8" id="KW-0418">Kinase</keyword>
<gene>
    <name evidence="15" type="ORF">N780_07680</name>
</gene>
<reference evidence="15 16" key="1">
    <citation type="submission" date="2013-08" db="EMBL/GenBank/DDBJ databases">
        <title>Genome of Pontibacillus chungwhensis.</title>
        <authorList>
            <person name="Wang Q."/>
            <person name="Wang G."/>
        </authorList>
    </citation>
    <scope>NUCLEOTIDE SEQUENCE [LARGE SCALE GENOMIC DNA]</scope>
    <source>
        <strain evidence="15 16">BH030062</strain>
    </source>
</reference>
<dbReference type="PROSITE" id="PS51103">
    <property type="entry name" value="PTS_EIIC_TYPE_1"/>
    <property type="match status" value="1"/>
</dbReference>
<dbReference type="GO" id="GO:0009401">
    <property type="term" value="P:phosphoenolpyruvate-dependent sugar phosphotransferase system"/>
    <property type="evidence" value="ECO:0007669"/>
    <property type="project" value="UniProtKB-KW"/>
</dbReference>
<dbReference type="Pfam" id="PF02378">
    <property type="entry name" value="PTS_EIIC"/>
    <property type="match status" value="1"/>
</dbReference>
<feature type="transmembrane region" description="Helical" evidence="12">
    <location>
        <begin position="338"/>
        <end position="357"/>
    </location>
</feature>
<feature type="transmembrane region" description="Helical" evidence="12">
    <location>
        <begin position="222"/>
        <end position="240"/>
    </location>
</feature>
<feature type="active site" description="Phosphocysteine intermediate; for EIIB activity" evidence="11">
    <location>
        <position position="26"/>
    </location>
</feature>
<evidence type="ECO:0000256" key="8">
    <source>
        <dbReference type="ARBA" id="ARBA00022777"/>
    </source>
</evidence>